<organism evidence="3 4">
    <name type="scientific">Maritimibacter fusiformis</name>
    <dbReference type="NCBI Taxonomy" id="2603819"/>
    <lineage>
        <taxon>Bacteria</taxon>
        <taxon>Pseudomonadati</taxon>
        <taxon>Pseudomonadota</taxon>
        <taxon>Alphaproteobacteria</taxon>
        <taxon>Rhodobacterales</taxon>
        <taxon>Roseobacteraceae</taxon>
        <taxon>Maritimibacter</taxon>
    </lineage>
</organism>
<dbReference type="Proteomes" id="UP000322080">
    <property type="component" value="Unassembled WGS sequence"/>
</dbReference>
<dbReference type="RefSeq" id="WP_148376762.1">
    <property type="nucleotide sequence ID" value="NZ_VSIY01000004.1"/>
</dbReference>
<dbReference type="Gene3D" id="2.40.30.170">
    <property type="match status" value="1"/>
</dbReference>
<dbReference type="Gene3D" id="1.10.287.470">
    <property type="entry name" value="Helix hairpin bin"/>
    <property type="match status" value="1"/>
</dbReference>
<dbReference type="PANTHER" id="PTHR30469">
    <property type="entry name" value="MULTIDRUG RESISTANCE PROTEIN MDTA"/>
    <property type="match status" value="1"/>
</dbReference>
<dbReference type="PANTHER" id="PTHR30469:SF15">
    <property type="entry name" value="HLYD FAMILY OF SECRETION PROTEINS"/>
    <property type="match status" value="1"/>
</dbReference>
<dbReference type="InterPro" id="IPR058625">
    <property type="entry name" value="MdtA-like_BSH"/>
</dbReference>
<dbReference type="AlphaFoldDB" id="A0A5D0RMZ4"/>
<dbReference type="GO" id="GO:0015562">
    <property type="term" value="F:efflux transmembrane transporter activity"/>
    <property type="evidence" value="ECO:0007669"/>
    <property type="project" value="TreeGrafter"/>
</dbReference>
<dbReference type="EMBL" id="VSIY01000004">
    <property type="protein sequence ID" value="TYB82061.1"/>
    <property type="molecule type" value="Genomic_DNA"/>
</dbReference>
<accession>A0A5D0RMZ4</accession>
<dbReference type="GO" id="GO:1990281">
    <property type="term" value="C:efflux pump complex"/>
    <property type="evidence" value="ECO:0007669"/>
    <property type="project" value="TreeGrafter"/>
</dbReference>
<comment type="caution">
    <text evidence="3">The sequence shown here is derived from an EMBL/GenBank/DDBJ whole genome shotgun (WGS) entry which is preliminary data.</text>
</comment>
<evidence type="ECO:0000256" key="1">
    <source>
        <dbReference type="SAM" id="Coils"/>
    </source>
</evidence>
<protein>
    <submittedName>
        <fullName evidence="3">HlyD family efflux transporter periplasmic adaptor subunit</fullName>
    </submittedName>
</protein>
<evidence type="ECO:0000313" key="3">
    <source>
        <dbReference type="EMBL" id="TYB82061.1"/>
    </source>
</evidence>
<dbReference type="Pfam" id="PF25917">
    <property type="entry name" value="BSH_RND"/>
    <property type="match status" value="1"/>
</dbReference>
<feature type="domain" description="Multidrug resistance protein MdtA-like barrel-sandwich hybrid" evidence="2">
    <location>
        <begin position="77"/>
        <end position="260"/>
    </location>
</feature>
<name>A0A5D0RMZ4_9RHOB</name>
<reference evidence="3 4" key="1">
    <citation type="submission" date="2019-08" db="EMBL/GenBank/DDBJ databases">
        <title>Identification of a novel species of the genus Boseongicola.</title>
        <authorList>
            <person name="Zhang X.-Q."/>
        </authorList>
    </citation>
    <scope>NUCLEOTIDE SEQUENCE [LARGE SCALE GENOMIC DNA]</scope>
    <source>
        <strain evidence="3 4">HY14</strain>
    </source>
</reference>
<gene>
    <name evidence="3" type="ORF">FVF75_04830</name>
</gene>
<proteinExistence type="predicted"/>
<sequence length="490" mass="52373">MRFFRRSLTGLFLLAVTVAVLALAGQMLRSAIEERMARETRSMPSRERVFAVNAVTITPEEVVPMLEAFGEVRSRRALEIRVQTGGRVIELADGFEEGGRVEAGQMLLRVDPTDLEDALALARTDLAEAEAERADAKAALEIARDDLDSAERQAALREQALARQRDLADRGVVTEATVEAAALQAATAGQAVLSKRSALANAGARVAQAENTLARRKIALDEAARRLAETEITAAYSGVLSGVSVAEGRVVTANEQIATLIDPDALEVSFRVSTAQYARLIDEAGSLMKSDVTARLDVSGVDLIAEGRIDRESAEVGAGLTGRLLFARLDGARGFRPGDFVTVAVREPKLTGVAVLPATAVDAAGTVLVIGEGERLEVAPVEILRRQGDNVLVRAPDLHGRAVVAERSPVLGAGIRVRILKRGPDEAGAAAPPAEPEMIALDDDRRARLIAFVESNQSMPADAKERILTQLRAPEVPAETIERLERRMGG</sequence>
<evidence type="ECO:0000313" key="4">
    <source>
        <dbReference type="Proteomes" id="UP000322080"/>
    </source>
</evidence>
<dbReference type="Gene3D" id="2.40.50.100">
    <property type="match status" value="1"/>
</dbReference>
<keyword evidence="4" id="KW-1185">Reference proteome</keyword>
<feature type="coiled-coil region" evidence="1">
    <location>
        <begin position="119"/>
        <end position="160"/>
    </location>
</feature>
<evidence type="ECO:0000259" key="2">
    <source>
        <dbReference type="Pfam" id="PF25917"/>
    </source>
</evidence>
<keyword evidence="1" id="KW-0175">Coiled coil</keyword>
<dbReference type="SUPFAM" id="SSF111369">
    <property type="entry name" value="HlyD-like secretion proteins"/>
    <property type="match status" value="1"/>
</dbReference>